<dbReference type="AlphaFoldDB" id="A0A6P0HI71"/>
<reference evidence="3 4" key="1">
    <citation type="journal article" date="2014" name="Int. J. Syst. Evol. Microbiol.">
        <title>Nocardioides zeae sp. nov., isolated from the stem of Zea mays.</title>
        <authorList>
            <person name="Glaeser S.P."/>
            <person name="McInroy J.A."/>
            <person name="Busse H.J."/>
            <person name="Kampfer P."/>
        </authorList>
    </citation>
    <scope>NUCLEOTIDE SEQUENCE [LARGE SCALE GENOMIC DNA]</scope>
    <source>
        <strain evidence="3 4">JCM 30728</strain>
    </source>
</reference>
<dbReference type="Proteomes" id="UP000468687">
    <property type="component" value="Unassembled WGS sequence"/>
</dbReference>
<feature type="compositionally biased region" description="Low complexity" evidence="1">
    <location>
        <begin position="35"/>
        <end position="59"/>
    </location>
</feature>
<sequence length="212" mass="20909">MRTSLRRSVATAAAVVLLAPLAACSSDPDADPDADPGAGDAGSSTSALPLPAPTSATAADGTTAPGSVLGLGDTALVPLDRSNGDGSAVVRVTVTAIEPSEAPVPSWADDGDVVHRIDATLTVESWDGEERLTVGPWLGGAVDGTAVGKADAGVDTEIGCDDPGLGPVEEPGTTVDVCVTAVAPADATVVAAWARSGTAYGFDRGAPLLWLP</sequence>
<evidence type="ECO:0008006" key="5">
    <source>
        <dbReference type="Google" id="ProtNLM"/>
    </source>
</evidence>
<keyword evidence="2" id="KW-0732">Signal</keyword>
<proteinExistence type="predicted"/>
<evidence type="ECO:0000256" key="2">
    <source>
        <dbReference type="SAM" id="SignalP"/>
    </source>
</evidence>
<dbReference type="EMBL" id="JAAGXA010000004">
    <property type="protein sequence ID" value="NEN77980.1"/>
    <property type="molecule type" value="Genomic_DNA"/>
</dbReference>
<feature type="region of interest" description="Disordered" evidence="1">
    <location>
        <begin position="25"/>
        <end position="63"/>
    </location>
</feature>
<organism evidence="3 4">
    <name type="scientific">Nocardioides zeae</name>
    <dbReference type="NCBI Taxonomy" id="1457234"/>
    <lineage>
        <taxon>Bacteria</taxon>
        <taxon>Bacillati</taxon>
        <taxon>Actinomycetota</taxon>
        <taxon>Actinomycetes</taxon>
        <taxon>Propionibacteriales</taxon>
        <taxon>Nocardioidaceae</taxon>
        <taxon>Nocardioides</taxon>
    </lineage>
</organism>
<gene>
    <name evidence="3" type="ORF">G3T38_06790</name>
</gene>
<evidence type="ECO:0000313" key="3">
    <source>
        <dbReference type="EMBL" id="NEN77980.1"/>
    </source>
</evidence>
<evidence type="ECO:0000256" key="1">
    <source>
        <dbReference type="SAM" id="MobiDB-lite"/>
    </source>
</evidence>
<feature type="chain" id="PRO_5026784332" description="DUF4352 domain-containing protein" evidence="2">
    <location>
        <begin position="26"/>
        <end position="212"/>
    </location>
</feature>
<protein>
    <recommendedName>
        <fullName evidence="5">DUF4352 domain-containing protein</fullName>
    </recommendedName>
</protein>
<name>A0A6P0HI71_9ACTN</name>
<evidence type="ECO:0000313" key="4">
    <source>
        <dbReference type="Proteomes" id="UP000468687"/>
    </source>
</evidence>
<feature type="signal peptide" evidence="2">
    <location>
        <begin position="1"/>
        <end position="25"/>
    </location>
</feature>
<comment type="caution">
    <text evidence="3">The sequence shown here is derived from an EMBL/GenBank/DDBJ whole genome shotgun (WGS) entry which is preliminary data.</text>
</comment>
<keyword evidence="4" id="KW-1185">Reference proteome</keyword>
<dbReference type="RefSeq" id="WP_163771359.1">
    <property type="nucleotide sequence ID" value="NZ_JAAGXA010000004.1"/>
</dbReference>
<accession>A0A6P0HI71</accession>